<dbReference type="AlphaFoldDB" id="A0A6A0AZB3"/>
<comment type="caution">
    <text evidence="1">The sequence shown here is derived from an EMBL/GenBank/DDBJ whole genome shotgun (WGS) entry which is preliminary data.</text>
</comment>
<reference evidence="1 2" key="1">
    <citation type="submission" date="2020-02" db="EMBL/GenBank/DDBJ databases">
        <title>Whole Genome Shotgun Sequence of Streptomyces sp. strain CWH03.</title>
        <authorList>
            <person name="Dohra H."/>
            <person name="Kodani S."/>
            <person name="Yamamura H."/>
        </authorList>
    </citation>
    <scope>NUCLEOTIDE SEQUENCE [LARGE SCALE GENOMIC DNA]</scope>
    <source>
        <strain evidence="1 2">CWH03</strain>
    </source>
</reference>
<organism evidence="1 2">
    <name type="scientific">Streptomyces pacificus</name>
    <dbReference type="NCBI Taxonomy" id="2705029"/>
    <lineage>
        <taxon>Bacteria</taxon>
        <taxon>Bacillati</taxon>
        <taxon>Actinomycetota</taxon>
        <taxon>Actinomycetes</taxon>
        <taxon>Kitasatosporales</taxon>
        <taxon>Streptomycetaceae</taxon>
        <taxon>Streptomyces</taxon>
    </lineage>
</organism>
<evidence type="ECO:0000313" key="2">
    <source>
        <dbReference type="Proteomes" id="UP000484988"/>
    </source>
</evidence>
<sequence length="63" mass="6899">MIDPFAVLAGTGETGLRNSGLVLSSRGQWMSVLRAILVPRRRPGAADEGARWPRWWSSTMDTG</sequence>
<gene>
    <name evidence="1" type="ORF">SCWH03_31900</name>
</gene>
<keyword evidence="2" id="KW-1185">Reference proteome</keyword>
<protein>
    <submittedName>
        <fullName evidence="1">Uncharacterized protein</fullName>
    </submittedName>
</protein>
<proteinExistence type="predicted"/>
<evidence type="ECO:0000313" key="1">
    <source>
        <dbReference type="EMBL" id="GFH36957.1"/>
    </source>
</evidence>
<dbReference type="Proteomes" id="UP000484988">
    <property type="component" value="Unassembled WGS sequence"/>
</dbReference>
<accession>A0A6A0AZB3</accession>
<name>A0A6A0AZB3_9ACTN</name>
<dbReference type="EMBL" id="BLLG01000008">
    <property type="protein sequence ID" value="GFH36957.1"/>
    <property type="molecule type" value="Genomic_DNA"/>
</dbReference>